<dbReference type="Proteomes" id="UP000000600">
    <property type="component" value="Unassembled WGS sequence"/>
</dbReference>
<feature type="non-terminal residue" evidence="1">
    <location>
        <position position="223"/>
    </location>
</feature>
<dbReference type="AlphaFoldDB" id="A0DW83"/>
<name>A0DW83_PARTE</name>
<evidence type="ECO:0000313" key="2">
    <source>
        <dbReference type="Proteomes" id="UP000000600"/>
    </source>
</evidence>
<dbReference type="GeneID" id="5040482"/>
<protein>
    <recommendedName>
        <fullName evidence="3">Transmembrane protein</fullName>
    </recommendedName>
</protein>
<gene>
    <name evidence="1" type="ORF">GSPATT00039803001</name>
</gene>
<evidence type="ECO:0008006" key="3">
    <source>
        <dbReference type="Google" id="ProtNLM"/>
    </source>
</evidence>
<dbReference type="EMBL" id="CT868614">
    <property type="protein sequence ID" value="CAK87300.1"/>
    <property type="molecule type" value="Genomic_DNA"/>
</dbReference>
<reference evidence="1 2" key="1">
    <citation type="journal article" date="2006" name="Nature">
        <title>Global trends of whole-genome duplications revealed by the ciliate Paramecium tetraurelia.</title>
        <authorList>
            <consortium name="Genoscope"/>
            <person name="Aury J.-M."/>
            <person name="Jaillon O."/>
            <person name="Duret L."/>
            <person name="Noel B."/>
            <person name="Jubin C."/>
            <person name="Porcel B.M."/>
            <person name="Segurens B."/>
            <person name="Daubin V."/>
            <person name="Anthouard V."/>
            <person name="Aiach N."/>
            <person name="Arnaiz O."/>
            <person name="Billaut A."/>
            <person name="Beisson J."/>
            <person name="Blanc I."/>
            <person name="Bouhouche K."/>
            <person name="Camara F."/>
            <person name="Duharcourt S."/>
            <person name="Guigo R."/>
            <person name="Gogendeau D."/>
            <person name="Katinka M."/>
            <person name="Keller A.-M."/>
            <person name="Kissmehl R."/>
            <person name="Klotz C."/>
            <person name="Koll F."/>
            <person name="Le Moue A."/>
            <person name="Lepere C."/>
            <person name="Malinsky S."/>
            <person name="Nowacki M."/>
            <person name="Nowak J.K."/>
            <person name="Plattner H."/>
            <person name="Poulain J."/>
            <person name="Ruiz F."/>
            <person name="Serrano V."/>
            <person name="Zagulski M."/>
            <person name="Dessen P."/>
            <person name="Betermier M."/>
            <person name="Weissenbach J."/>
            <person name="Scarpelli C."/>
            <person name="Schachter V."/>
            <person name="Sperling L."/>
            <person name="Meyer E."/>
            <person name="Cohen J."/>
            <person name="Wincker P."/>
        </authorList>
    </citation>
    <scope>NUCLEOTIDE SEQUENCE [LARGE SCALE GENOMIC DNA]</scope>
    <source>
        <strain evidence="1 2">Stock d4-2</strain>
    </source>
</reference>
<accession>A0DW83</accession>
<dbReference type="HOGENOM" id="CLU_1242949_0_0_1"/>
<dbReference type="RefSeq" id="XP_001454697.1">
    <property type="nucleotide sequence ID" value="XM_001454660.1"/>
</dbReference>
<keyword evidence="2" id="KW-1185">Reference proteome</keyword>
<dbReference type="KEGG" id="ptm:GSPATT00039803001"/>
<sequence>MTKLFLGILSYLVIISVLSQQILRLENLFSILSQTERLFKSKRIKWESRRINFQILNFLKLKFQYQFLQIKFYYEYIPFLDISKVQRLKVQVRLIFIQNQSYIIQNKDEQSLIPVVVLFEIYIISSQFLFYHSASFLLEHIIQLLNNNISKTYQLVITLTLHFSVELYLRLRNNQSKYIFRNHKTIYLKKTILFSISTVQYFSQNFSLVNSIQFSKASSLIYN</sequence>
<evidence type="ECO:0000313" key="1">
    <source>
        <dbReference type="EMBL" id="CAK87300.1"/>
    </source>
</evidence>
<dbReference type="InParanoid" id="A0DW83"/>
<proteinExistence type="predicted"/>
<organism evidence="1 2">
    <name type="scientific">Paramecium tetraurelia</name>
    <dbReference type="NCBI Taxonomy" id="5888"/>
    <lineage>
        <taxon>Eukaryota</taxon>
        <taxon>Sar</taxon>
        <taxon>Alveolata</taxon>
        <taxon>Ciliophora</taxon>
        <taxon>Intramacronucleata</taxon>
        <taxon>Oligohymenophorea</taxon>
        <taxon>Peniculida</taxon>
        <taxon>Parameciidae</taxon>
        <taxon>Paramecium</taxon>
    </lineage>
</organism>